<organism evidence="1 2">
    <name type="scientific">Leptospira noumeaensis</name>
    <dbReference type="NCBI Taxonomy" id="2484964"/>
    <lineage>
        <taxon>Bacteria</taxon>
        <taxon>Pseudomonadati</taxon>
        <taxon>Spirochaetota</taxon>
        <taxon>Spirochaetia</taxon>
        <taxon>Leptospirales</taxon>
        <taxon>Leptospiraceae</taxon>
        <taxon>Leptospira</taxon>
    </lineage>
</organism>
<protein>
    <submittedName>
        <fullName evidence="1">Uncharacterized protein</fullName>
    </submittedName>
</protein>
<reference evidence="1" key="1">
    <citation type="journal article" date="2019" name="PLoS Negl. Trop. Dis.">
        <title>Revisiting the worldwide diversity of Leptospira species in the environment.</title>
        <authorList>
            <person name="Vincent A.T."/>
            <person name="Schiettekatte O."/>
            <person name="Bourhy P."/>
            <person name="Veyrier F.J."/>
            <person name="Picardeau M."/>
        </authorList>
    </citation>
    <scope>NUCLEOTIDE SEQUENCE [LARGE SCALE GENOMIC DNA]</scope>
    <source>
        <strain evidence="1">201800287</strain>
    </source>
</reference>
<accession>A0A4R9IGN1</accession>
<gene>
    <name evidence="1" type="ORF">EHQ24_01665</name>
</gene>
<dbReference type="EMBL" id="RQFK01000008">
    <property type="protein sequence ID" value="TGK87578.1"/>
    <property type="molecule type" value="Genomic_DNA"/>
</dbReference>
<proteinExistence type="predicted"/>
<dbReference type="Proteomes" id="UP000298009">
    <property type="component" value="Unassembled WGS sequence"/>
</dbReference>
<evidence type="ECO:0000313" key="2">
    <source>
        <dbReference type="Proteomes" id="UP000298009"/>
    </source>
</evidence>
<name>A0A4R9IGN1_9LEPT</name>
<sequence>MILIALFNSGFALKIFLSNSKKDEIKREKDRKIQLLKILVLDHNLKYFYDIFEKLEMKLHLLERKNLKLNTKKTIEGDISNLFIQLRRKFTDPLLAIDNSFYDRILKTLDDHQSSITNAIFNEGINLSNKEKYNEIISEEHSAVKSDILRILFSYKGD</sequence>
<dbReference type="OrthoDB" id="1495093at2"/>
<dbReference type="AlphaFoldDB" id="A0A4R9IGN1"/>
<dbReference type="RefSeq" id="WP_135599978.1">
    <property type="nucleotide sequence ID" value="NZ_RQFK01000008.1"/>
</dbReference>
<evidence type="ECO:0000313" key="1">
    <source>
        <dbReference type="EMBL" id="TGK87578.1"/>
    </source>
</evidence>
<keyword evidence="2" id="KW-1185">Reference proteome</keyword>
<comment type="caution">
    <text evidence="1">The sequence shown here is derived from an EMBL/GenBank/DDBJ whole genome shotgun (WGS) entry which is preliminary data.</text>
</comment>